<evidence type="ECO:0000256" key="1">
    <source>
        <dbReference type="SAM" id="Phobius"/>
    </source>
</evidence>
<dbReference type="Proteomes" id="UP000276133">
    <property type="component" value="Unassembled WGS sequence"/>
</dbReference>
<comment type="caution">
    <text evidence="2">The sequence shown here is derived from an EMBL/GenBank/DDBJ whole genome shotgun (WGS) entry which is preliminary data.</text>
</comment>
<name>A0A3M7T5N6_BRAPC</name>
<keyword evidence="3" id="KW-1185">Reference proteome</keyword>
<accession>A0A3M7T5N6</accession>
<keyword evidence="1" id="KW-0812">Transmembrane</keyword>
<protein>
    <submittedName>
        <fullName evidence="2">Uncharacterized protein</fullName>
    </submittedName>
</protein>
<proteinExistence type="predicted"/>
<reference evidence="2 3" key="1">
    <citation type="journal article" date="2018" name="Sci. Rep.">
        <title>Genomic signatures of local adaptation to the degree of environmental predictability in rotifers.</title>
        <authorList>
            <person name="Franch-Gras L."/>
            <person name="Hahn C."/>
            <person name="Garcia-Roger E.M."/>
            <person name="Carmona M.J."/>
            <person name="Serra M."/>
            <person name="Gomez A."/>
        </authorList>
    </citation>
    <scope>NUCLEOTIDE SEQUENCE [LARGE SCALE GENOMIC DNA]</scope>
    <source>
        <strain evidence="2">HYR1</strain>
    </source>
</reference>
<keyword evidence="1" id="KW-1133">Transmembrane helix</keyword>
<dbReference type="AlphaFoldDB" id="A0A3M7T5N6"/>
<keyword evidence="1" id="KW-0472">Membrane</keyword>
<dbReference type="EMBL" id="REGN01000270">
    <property type="protein sequence ID" value="RNA43140.1"/>
    <property type="molecule type" value="Genomic_DNA"/>
</dbReference>
<organism evidence="2 3">
    <name type="scientific">Brachionus plicatilis</name>
    <name type="common">Marine rotifer</name>
    <name type="synonym">Brachionus muelleri</name>
    <dbReference type="NCBI Taxonomy" id="10195"/>
    <lineage>
        <taxon>Eukaryota</taxon>
        <taxon>Metazoa</taxon>
        <taxon>Spiralia</taxon>
        <taxon>Gnathifera</taxon>
        <taxon>Rotifera</taxon>
        <taxon>Eurotatoria</taxon>
        <taxon>Monogononta</taxon>
        <taxon>Pseudotrocha</taxon>
        <taxon>Ploima</taxon>
        <taxon>Brachionidae</taxon>
        <taxon>Brachionus</taxon>
    </lineage>
</organism>
<evidence type="ECO:0000313" key="2">
    <source>
        <dbReference type="EMBL" id="RNA43140.1"/>
    </source>
</evidence>
<gene>
    <name evidence="2" type="ORF">BpHYR1_037239</name>
</gene>
<sequence>MISWDTFCRMIIFKKKKSLFICINLDSYCIGIEQNCNFLSYLFLILFRLSWAMFYIHITLNKKCSYKSRNSVRVGIRSIMNKNKINDQNLNFDTKRTQDNVCLRIEKIARLYPNTMKLI</sequence>
<evidence type="ECO:0000313" key="3">
    <source>
        <dbReference type="Proteomes" id="UP000276133"/>
    </source>
</evidence>
<feature type="transmembrane region" description="Helical" evidence="1">
    <location>
        <begin position="39"/>
        <end position="60"/>
    </location>
</feature>